<proteinExistence type="inferred from homology"/>
<dbReference type="EMBL" id="CP106753">
    <property type="protein sequence ID" value="UXY14749.1"/>
    <property type="molecule type" value="Genomic_DNA"/>
</dbReference>
<evidence type="ECO:0000256" key="3">
    <source>
        <dbReference type="ARBA" id="ARBA00038209"/>
    </source>
</evidence>
<keyword evidence="1 5" id="KW-0413">Isomerase</keyword>
<accession>A0ABY6DK67</accession>
<reference evidence="7" key="1">
    <citation type="submission" date="2022-10" db="EMBL/GenBank/DDBJ databases">
        <title>Chitiniphilus purpureus sp. nov., a novel chitin-degrading bacterium isolated from crawfish pond sediment.</title>
        <authorList>
            <person name="Li K."/>
        </authorList>
    </citation>
    <scope>NUCLEOTIDE SEQUENCE</scope>
    <source>
        <strain evidence="7">CD1</strain>
    </source>
</reference>
<dbReference type="Pfam" id="PF02350">
    <property type="entry name" value="Epimerase_2"/>
    <property type="match status" value="1"/>
</dbReference>
<dbReference type="PANTHER" id="PTHR43174">
    <property type="entry name" value="UDP-N-ACETYLGLUCOSAMINE 2-EPIMERASE"/>
    <property type="match status" value="1"/>
</dbReference>
<dbReference type="SUPFAM" id="SSF53756">
    <property type="entry name" value="UDP-Glycosyltransferase/glycogen phosphorylase"/>
    <property type="match status" value="1"/>
</dbReference>
<sequence length="389" mass="41854">MRLLSIFGSRSDVIKMGPIAQALASHAGFESIMCIASQDRFITGNDLSLFNINPDYRLDPMRGNRSLNEICAHWFTTLEPVLQACRPDRVLVHGAGITAMAASLAAYRRRIPIAHVEAGLPTGNPARPQLRDAHRHIIDSVGDLLFAPSLGAAAHLAAEQVPGRVLLTGNTVIDAARHANTRILADPALQERLDAGLPAIPAGRRLLVVTGYHHGPAGSGFAAICQVLAKLTRRDDVHIVYPVRLNPRLRGPIQTTLNGRNNIDLVEPLDYLHFIRLLQRAHMVLTDSGTVQEEAPALGKPVLVMCDASKRPEAVAAGTVRLINGDWINIAGAINRLLDNPAPHLDFVRLSNPYGDGLASTRIVAALAGQPVQPFSPPPQPTTSLHGHA</sequence>
<dbReference type="PANTHER" id="PTHR43174:SF2">
    <property type="entry name" value="UDP-N-ACETYLGLUCOSAMINE 2-EPIMERASE"/>
    <property type="match status" value="1"/>
</dbReference>
<organism evidence="7 8">
    <name type="scientific">Chitiniphilus purpureus</name>
    <dbReference type="NCBI Taxonomy" id="2981137"/>
    <lineage>
        <taxon>Bacteria</taxon>
        <taxon>Pseudomonadati</taxon>
        <taxon>Pseudomonadota</taxon>
        <taxon>Betaproteobacteria</taxon>
        <taxon>Neisseriales</taxon>
        <taxon>Chitinibacteraceae</taxon>
        <taxon>Chitiniphilus</taxon>
    </lineage>
</organism>
<evidence type="ECO:0000259" key="6">
    <source>
        <dbReference type="Pfam" id="PF02350"/>
    </source>
</evidence>
<dbReference type="NCBIfam" id="TIGR00236">
    <property type="entry name" value="wecB"/>
    <property type="match status" value="1"/>
</dbReference>
<evidence type="ECO:0000313" key="7">
    <source>
        <dbReference type="EMBL" id="UXY14749.1"/>
    </source>
</evidence>
<dbReference type="CDD" id="cd03786">
    <property type="entry name" value="GTB_UDP-GlcNAc_2-Epimerase"/>
    <property type="match status" value="1"/>
</dbReference>
<gene>
    <name evidence="7" type="primary">wecB</name>
    <name evidence="7" type="ORF">N8I74_15705</name>
</gene>
<comment type="similarity">
    <text evidence="3 5">Belongs to the UDP-N-acetylglucosamine 2-epimerase family.</text>
</comment>
<evidence type="ECO:0000256" key="4">
    <source>
        <dbReference type="ARBA" id="ARBA00038858"/>
    </source>
</evidence>
<dbReference type="InterPro" id="IPR003331">
    <property type="entry name" value="UDP_GlcNAc_Epimerase_2_dom"/>
</dbReference>
<evidence type="ECO:0000256" key="1">
    <source>
        <dbReference type="ARBA" id="ARBA00023235"/>
    </source>
</evidence>
<dbReference type="EC" id="5.1.3.14" evidence="4"/>
<evidence type="ECO:0000256" key="5">
    <source>
        <dbReference type="RuleBase" id="RU003513"/>
    </source>
</evidence>
<dbReference type="Proteomes" id="UP001061302">
    <property type="component" value="Chromosome"/>
</dbReference>
<feature type="domain" description="UDP-N-acetylglucosamine 2-epimerase" evidence="6">
    <location>
        <begin position="22"/>
        <end position="367"/>
    </location>
</feature>
<protein>
    <recommendedName>
        <fullName evidence="4">UDP-N-acetylglucosamine 2-epimerase (non-hydrolyzing)</fullName>
        <ecNumber evidence="4">5.1.3.14</ecNumber>
    </recommendedName>
</protein>
<evidence type="ECO:0000313" key="8">
    <source>
        <dbReference type="Proteomes" id="UP001061302"/>
    </source>
</evidence>
<dbReference type="GO" id="GO:0008761">
    <property type="term" value="F:UDP-N-acetylglucosamine 2-epimerase activity"/>
    <property type="evidence" value="ECO:0007669"/>
    <property type="project" value="UniProtKB-EC"/>
</dbReference>
<dbReference type="InterPro" id="IPR029767">
    <property type="entry name" value="WecB-like"/>
</dbReference>
<dbReference type="RefSeq" id="WP_263124052.1">
    <property type="nucleotide sequence ID" value="NZ_CP106753.1"/>
</dbReference>
<comment type="catalytic activity">
    <reaction evidence="2">
        <text>UDP-N-acetyl-alpha-D-glucosamine = UDP-N-acetyl-alpha-D-mannosamine</text>
        <dbReference type="Rhea" id="RHEA:17213"/>
        <dbReference type="ChEBI" id="CHEBI:57705"/>
        <dbReference type="ChEBI" id="CHEBI:68623"/>
        <dbReference type="EC" id="5.1.3.14"/>
    </reaction>
</comment>
<name>A0ABY6DK67_9NEIS</name>
<keyword evidence="8" id="KW-1185">Reference proteome</keyword>
<evidence type="ECO:0000256" key="2">
    <source>
        <dbReference type="ARBA" id="ARBA00036080"/>
    </source>
</evidence>
<dbReference type="Gene3D" id="3.40.50.2000">
    <property type="entry name" value="Glycogen Phosphorylase B"/>
    <property type="match status" value="2"/>
</dbReference>